<reference evidence="1" key="1">
    <citation type="submission" date="2020-11" db="EMBL/GenBank/DDBJ databases">
        <authorList>
            <consortium name="DOE Joint Genome Institute"/>
            <person name="Ahrendt S."/>
            <person name="Riley R."/>
            <person name="Andreopoulos W."/>
            <person name="Labutti K."/>
            <person name="Pangilinan J."/>
            <person name="Ruiz-Duenas F.J."/>
            <person name="Barrasa J.M."/>
            <person name="Sanchez-Garcia M."/>
            <person name="Camarero S."/>
            <person name="Miyauchi S."/>
            <person name="Serrano A."/>
            <person name="Linde D."/>
            <person name="Babiker R."/>
            <person name="Drula E."/>
            <person name="Ayuso-Fernandez I."/>
            <person name="Pacheco R."/>
            <person name="Padilla G."/>
            <person name="Ferreira P."/>
            <person name="Barriuso J."/>
            <person name="Kellner H."/>
            <person name="Castanera R."/>
            <person name="Alfaro M."/>
            <person name="Ramirez L."/>
            <person name="Pisabarro A.G."/>
            <person name="Kuo A."/>
            <person name="Tritt A."/>
            <person name="Lipzen A."/>
            <person name="He G."/>
            <person name="Yan M."/>
            <person name="Ng V."/>
            <person name="Cullen D."/>
            <person name="Martin F."/>
            <person name="Rosso M.-N."/>
            <person name="Henrissat B."/>
            <person name="Hibbett D."/>
            <person name="Martinez A.T."/>
            <person name="Grigoriev I.V."/>
        </authorList>
    </citation>
    <scope>NUCLEOTIDE SEQUENCE</scope>
    <source>
        <strain evidence="1">CIRM-BRFM 674</strain>
    </source>
</reference>
<sequence>MSTTSFETASLGSDFLSTNSSNASVISMSTVESFKSEYDWNLEDWPRDEEGQILTTQQARRRMTEMKRLAESWGRLAYLFANPQHRREMERCLEEAERLKTFFDKQPYALKIQPGKPAHQWASETLRMGMHKFDTLKVLDPEVQVLPRQITPKDKQLRRHVREDVHYYIDV</sequence>
<dbReference type="Proteomes" id="UP000807469">
    <property type="component" value="Unassembled WGS sequence"/>
</dbReference>
<keyword evidence="2" id="KW-1185">Reference proteome</keyword>
<evidence type="ECO:0000313" key="2">
    <source>
        <dbReference type="Proteomes" id="UP000807469"/>
    </source>
</evidence>
<evidence type="ECO:0000313" key="1">
    <source>
        <dbReference type="EMBL" id="KAF9470686.1"/>
    </source>
</evidence>
<dbReference type="AlphaFoldDB" id="A0A9P5YMT7"/>
<name>A0A9P5YMT7_9AGAR</name>
<protein>
    <submittedName>
        <fullName evidence="1">Uncharacterized protein</fullName>
    </submittedName>
</protein>
<gene>
    <name evidence="1" type="ORF">BDN70DRAFT_939509</name>
</gene>
<proteinExistence type="predicted"/>
<dbReference type="EMBL" id="MU155880">
    <property type="protein sequence ID" value="KAF9470686.1"/>
    <property type="molecule type" value="Genomic_DNA"/>
</dbReference>
<organism evidence="1 2">
    <name type="scientific">Pholiota conissans</name>
    <dbReference type="NCBI Taxonomy" id="109636"/>
    <lineage>
        <taxon>Eukaryota</taxon>
        <taxon>Fungi</taxon>
        <taxon>Dikarya</taxon>
        <taxon>Basidiomycota</taxon>
        <taxon>Agaricomycotina</taxon>
        <taxon>Agaricomycetes</taxon>
        <taxon>Agaricomycetidae</taxon>
        <taxon>Agaricales</taxon>
        <taxon>Agaricineae</taxon>
        <taxon>Strophariaceae</taxon>
        <taxon>Pholiota</taxon>
    </lineage>
</organism>
<comment type="caution">
    <text evidence="1">The sequence shown here is derived from an EMBL/GenBank/DDBJ whole genome shotgun (WGS) entry which is preliminary data.</text>
</comment>
<accession>A0A9P5YMT7</accession>